<sequence length="59" mass="6760">ADVCSSSFFSFYWETLLNTPNFKHEGNTLKDIILHSKNLAKLEEPSLELQLVENSNCSR</sequence>
<reference evidence="1" key="1">
    <citation type="submission" date="2008-12" db="EMBL/GenBank/DDBJ databases">
        <title>Medicago truncatula full length cdna cloning project.</title>
        <authorList>
            <person name="Moskal W."/>
            <person name="Chan A."/>
            <person name="Cheung F."/>
            <person name="Xiao Y."/>
            <person name="Town C.D."/>
        </authorList>
    </citation>
    <scope>NUCLEOTIDE SEQUENCE</scope>
</reference>
<organism evidence="1">
    <name type="scientific">Medicago truncatula</name>
    <name type="common">Barrel medic</name>
    <name type="synonym">Medicago tribuloides</name>
    <dbReference type="NCBI Taxonomy" id="3880"/>
    <lineage>
        <taxon>Eukaryota</taxon>
        <taxon>Viridiplantae</taxon>
        <taxon>Streptophyta</taxon>
        <taxon>Embryophyta</taxon>
        <taxon>Tracheophyta</taxon>
        <taxon>Spermatophyta</taxon>
        <taxon>Magnoliopsida</taxon>
        <taxon>eudicotyledons</taxon>
        <taxon>Gunneridae</taxon>
        <taxon>Pentapetalae</taxon>
        <taxon>rosids</taxon>
        <taxon>fabids</taxon>
        <taxon>Fabales</taxon>
        <taxon>Fabaceae</taxon>
        <taxon>Papilionoideae</taxon>
        <taxon>50 kb inversion clade</taxon>
        <taxon>NPAAA clade</taxon>
        <taxon>Hologalegina</taxon>
        <taxon>IRL clade</taxon>
        <taxon>Trifolieae</taxon>
        <taxon>Medicago</taxon>
    </lineage>
</organism>
<protein>
    <submittedName>
        <fullName evidence="1">Uncharacterized protein</fullName>
    </submittedName>
</protein>
<evidence type="ECO:0000313" key="1">
    <source>
        <dbReference type="EMBL" id="ACJ83591.1"/>
    </source>
</evidence>
<proteinExistence type="evidence at transcript level"/>
<feature type="non-terminal residue" evidence="1">
    <location>
        <position position="1"/>
    </location>
</feature>
<feature type="non-terminal residue" evidence="1">
    <location>
        <position position="59"/>
    </location>
</feature>
<name>B7FFZ0_MEDTR</name>
<dbReference type="EMBL" id="BT050923">
    <property type="protein sequence ID" value="ACJ83591.1"/>
    <property type="molecule type" value="mRNA"/>
</dbReference>
<accession>B7FFZ0</accession>
<dbReference type="AlphaFoldDB" id="B7FFZ0"/>